<feature type="domain" description="SMP-LTD" evidence="11">
    <location>
        <begin position="1"/>
        <end position="249"/>
    </location>
</feature>
<evidence type="ECO:0000256" key="10">
    <source>
        <dbReference type="SAM" id="MobiDB-lite"/>
    </source>
</evidence>
<comment type="subunit">
    <text evidence="9">Component of the ER-mitochondria encounter structure (ERMES) or MDM complex, composed of MMM1, MDM10, MDM12 and MDM34. A MMM1 homodimer associates with one molecule of MDM12 on each side in a pairwise head-to-tail manner, and the SMP-LTD domains of MMM1 and MDM12 generate a continuous hydrophobic tunnel for phospholipid trafficking.</text>
</comment>
<dbReference type="GO" id="GO:0045040">
    <property type="term" value="P:protein insertion into mitochondrial outer membrane"/>
    <property type="evidence" value="ECO:0007669"/>
    <property type="project" value="UniProtKB-UniRule"/>
</dbReference>
<evidence type="ECO:0000256" key="6">
    <source>
        <dbReference type="ARBA" id="ARBA00023121"/>
    </source>
</evidence>
<evidence type="ECO:0000256" key="3">
    <source>
        <dbReference type="ARBA" id="ARBA00022787"/>
    </source>
</evidence>
<dbReference type="STRING" id="683960.A0A1E3P6X8"/>
<evidence type="ECO:0000256" key="8">
    <source>
        <dbReference type="ARBA" id="ARBA00023136"/>
    </source>
</evidence>
<sequence>MSIDISWDKLNEDNVLNESIRDFLNDQVQGLQLPDYLMNIKVTNFSLGSIAPEITIRHIGDPFTDFYNDEMTGSEKLFTENGSDIKSPMPSDSMNENDDGNDDVSNDIQFIVEVDYKGDITIEISVDLLLNYPSPGFITLPVKLRVVDLGIHSLAVIAHVSKVVYLSFLCDINDEQFDDIINNPTLSKHNRNRIDIIRSMRIESEIGDNKGEGSVLRNVGKVEKFLTDMIRTLLRDELAWPGWISFDFNEDDDEEEEEDGSSEHLHMDQNSDRN</sequence>
<feature type="compositionally biased region" description="Polar residues" evidence="10">
    <location>
        <begin position="80"/>
        <end position="94"/>
    </location>
</feature>
<dbReference type="HAMAP" id="MF_03104">
    <property type="entry name" value="Mdm12"/>
    <property type="match status" value="1"/>
</dbReference>
<dbReference type="AlphaFoldDB" id="A0A1E3P6X8"/>
<comment type="function">
    <text evidence="9">Component of the ERMES/MDM complex, which serves as a molecular tether to connect the endoplasmic reticulum (ER) and mitochondria. Components of this complex are involved in the control of mitochondrial shape and protein biogenesis, and function in nonvesicular lipid trafficking between the ER and mitochondria. MDM12 is required for the interaction of the ER-resident membrane protein MMM1 and the outer mitochondrial membrane-resident beta-barrel protein MDM10. The MDM12-MMM1 subcomplex functions in the major beta-barrel assembly pathway that is responsible for biogenesis of all mitochondrial outer membrane beta-barrel proteins, and acts in a late step after the SAM complex. The MDM10-MDM12-MMM1 subcomplex further acts in the TOM40-specific pathway after the action of the MDM12-MMM1 complex. Essential for establishing and maintaining the structure of mitochondria and maintenance of mtDNA nucleoids.</text>
</comment>
<comment type="similarity">
    <text evidence="9">Belongs to the MDM12 family.</text>
</comment>
<dbReference type="GO" id="GO:1990456">
    <property type="term" value="P:mitochondrion-endoplasmic reticulum membrane tethering"/>
    <property type="evidence" value="ECO:0007669"/>
    <property type="project" value="TreeGrafter"/>
</dbReference>
<keyword evidence="13" id="KW-1185">Reference proteome</keyword>
<feature type="compositionally biased region" description="Basic and acidic residues" evidence="10">
    <location>
        <begin position="261"/>
        <end position="274"/>
    </location>
</feature>
<keyword evidence="7 9" id="KW-0496">Mitochondrion</keyword>
<evidence type="ECO:0000259" key="11">
    <source>
        <dbReference type="PROSITE" id="PS51847"/>
    </source>
</evidence>
<dbReference type="CDD" id="cd21672">
    <property type="entry name" value="SMP_Mdm12"/>
    <property type="match status" value="1"/>
</dbReference>
<comment type="subcellular location">
    <subcellularLocation>
        <location evidence="1">Membrane</location>
    </subcellularLocation>
    <subcellularLocation>
        <location evidence="9">Mitochondrion outer membrane</location>
        <topology evidence="9">Peripheral membrane protein</topology>
        <orientation evidence="9">Cytoplasmic side</orientation>
    </subcellularLocation>
    <subcellularLocation>
        <location evidence="9">Endoplasmic reticulum membrane</location>
        <topology evidence="9">Peripheral membrane protein</topology>
        <orientation evidence="9">Cytoplasmic side</orientation>
    </subcellularLocation>
    <text evidence="9">The ERMES/MDM complex localizes to a few discrete foci (around 10 per single cell), that represent mitochondria-endoplasmic reticulum junctions. These foci are often found next to mtDNA nucleoids.</text>
</comment>
<reference evidence="12 13" key="1">
    <citation type="journal article" date="2016" name="Proc. Natl. Acad. Sci. U.S.A.">
        <title>Comparative genomics of biotechnologically important yeasts.</title>
        <authorList>
            <person name="Riley R."/>
            <person name="Haridas S."/>
            <person name="Wolfe K.H."/>
            <person name="Lopes M.R."/>
            <person name="Hittinger C.T."/>
            <person name="Goeker M."/>
            <person name="Salamov A.A."/>
            <person name="Wisecaver J.H."/>
            <person name="Long T.M."/>
            <person name="Calvey C.H."/>
            <person name="Aerts A.L."/>
            <person name="Barry K.W."/>
            <person name="Choi C."/>
            <person name="Clum A."/>
            <person name="Coughlan A.Y."/>
            <person name="Deshpande S."/>
            <person name="Douglass A.P."/>
            <person name="Hanson S.J."/>
            <person name="Klenk H.-P."/>
            <person name="LaButti K.M."/>
            <person name="Lapidus A."/>
            <person name="Lindquist E.A."/>
            <person name="Lipzen A.M."/>
            <person name="Meier-Kolthoff J.P."/>
            <person name="Ohm R.A."/>
            <person name="Otillar R.P."/>
            <person name="Pangilinan J.L."/>
            <person name="Peng Y."/>
            <person name="Rokas A."/>
            <person name="Rosa C.A."/>
            <person name="Scheuner C."/>
            <person name="Sibirny A.A."/>
            <person name="Slot J.C."/>
            <person name="Stielow J.B."/>
            <person name="Sun H."/>
            <person name="Kurtzman C.P."/>
            <person name="Blackwell M."/>
            <person name="Grigoriev I.V."/>
            <person name="Jeffries T.W."/>
        </authorList>
    </citation>
    <scope>NUCLEOTIDE SEQUENCE [LARGE SCALE GENOMIC DNA]</scope>
    <source>
        <strain evidence="13">ATCC 58044 / CBS 1984 / NCYC 433 / NRRL Y-366-8</strain>
    </source>
</reference>
<dbReference type="EMBL" id="KV454209">
    <property type="protein sequence ID" value="ODQ61176.1"/>
    <property type="molecule type" value="Genomic_DNA"/>
</dbReference>
<dbReference type="GO" id="GO:0008289">
    <property type="term" value="F:lipid binding"/>
    <property type="evidence" value="ECO:0007669"/>
    <property type="project" value="UniProtKB-KW"/>
</dbReference>
<dbReference type="GO" id="GO:0005789">
    <property type="term" value="C:endoplasmic reticulum membrane"/>
    <property type="evidence" value="ECO:0007669"/>
    <property type="project" value="UniProtKB-SubCell"/>
</dbReference>
<keyword evidence="6" id="KW-0446">Lipid-binding</keyword>
<evidence type="ECO:0000313" key="12">
    <source>
        <dbReference type="EMBL" id="ODQ61176.1"/>
    </source>
</evidence>
<evidence type="ECO:0000313" key="13">
    <source>
        <dbReference type="Proteomes" id="UP000094112"/>
    </source>
</evidence>
<evidence type="ECO:0000256" key="7">
    <source>
        <dbReference type="ARBA" id="ARBA00023128"/>
    </source>
</evidence>
<evidence type="ECO:0000256" key="5">
    <source>
        <dbReference type="ARBA" id="ARBA00023055"/>
    </source>
</evidence>
<name>A0A1E3P6X8_WICAA</name>
<dbReference type="GO" id="GO:0015914">
    <property type="term" value="P:phospholipid transport"/>
    <property type="evidence" value="ECO:0007669"/>
    <property type="project" value="TreeGrafter"/>
</dbReference>
<dbReference type="InterPro" id="IPR031468">
    <property type="entry name" value="SMP_LBD"/>
</dbReference>
<dbReference type="PROSITE" id="PS51847">
    <property type="entry name" value="SMP"/>
    <property type="match status" value="1"/>
</dbReference>
<keyword evidence="3 9" id="KW-1000">Mitochondrion outer membrane</keyword>
<feature type="region of interest" description="Disordered" evidence="10">
    <location>
        <begin position="79"/>
        <end position="100"/>
    </location>
</feature>
<dbReference type="GeneID" id="30198670"/>
<dbReference type="RefSeq" id="XP_019040383.1">
    <property type="nucleotide sequence ID" value="XM_019181424.1"/>
</dbReference>
<keyword evidence="5" id="KW-0445">Lipid transport</keyword>
<feature type="compositionally biased region" description="Acidic residues" evidence="10">
    <location>
        <begin position="251"/>
        <end position="260"/>
    </location>
</feature>
<evidence type="ECO:0000256" key="9">
    <source>
        <dbReference type="HAMAP-Rule" id="MF_03104"/>
    </source>
</evidence>
<keyword evidence="8 9" id="KW-0472">Membrane</keyword>
<keyword evidence="4 9" id="KW-0256">Endoplasmic reticulum</keyword>
<protein>
    <recommendedName>
        <fullName evidence="9">Mitochondrial distribution and morphology protein 12</fullName>
    </recommendedName>
    <alternativeName>
        <fullName evidence="9">Mitochondrial inheritance component MDM12</fullName>
    </alternativeName>
</protein>
<feature type="region of interest" description="Disordered" evidence="10">
    <location>
        <begin position="251"/>
        <end position="274"/>
    </location>
</feature>
<dbReference type="Proteomes" id="UP000094112">
    <property type="component" value="Unassembled WGS sequence"/>
</dbReference>
<dbReference type="OrthoDB" id="3356905at2759"/>
<accession>A0A1E3P6X8</accession>
<dbReference type="PANTHER" id="PTHR28204">
    <property type="entry name" value="MITOCHONDRIAL DISTRIBUTION AND MORPHOLOGY PROTEIN 12"/>
    <property type="match status" value="1"/>
</dbReference>
<evidence type="ECO:0000256" key="1">
    <source>
        <dbReference type="ARBA" id="ARBA00004370"/>
    </source>
</evidence>
<dbReference type="Pfam" id="PF26544">
    <property type="entry name" value="Mdm12"/>
    <property type="match status" value="1"/>
</dbReference>
<dbReference type="InterPro" id="IPR027532">
    <property type="entry name" value="Mdm12"/>
</dbReference>
<dbReference type="GO" id="GO:0032865">
    <property type="term" value="C:ERMES complex"/>
    <property type="evidence" value="ECO:0007669"/>
    <property type="project" value="UniProtKB-UniRule"/>
</dbReference>
<evidence type="ECO:0000256" key="2">
    <source>
        <dbReference type="ARBA" id="ARBA00022448"/>
    </source>
</evidence>
<keyword evidence="2" id="KW-0813">Transport</keyword>
<organism evidence="12 13">
    <name type="scientific">Wickerhamomyces anomalus (strain ATCC 58044 / CBS 1984 / NCYC 433 / NRRL Y-366-8)</name>
    <name type="common">Yeast</name>
    <name type="synonym">Hansenula anomala</name>
    <dbReference type="NCBI Taxonomy" id="683960"/>
    <lineage>
        <taxon>Eukaryota</taxon>
        <taxon>Fungi</taxon>
        <taxon>Dikarya</taxon>
        <taxon>Ascomycota</taxon>
        <taxon>Saccharomycotina</taxon>
        <taxon>Saccharomycetes</taxon>
        <taxon>Phaffomycetales</taxon>
        <taxon>Wickerhamomycetaceae</taxon>
        <taxon>Wickerhamomyces</taxon>
    </lineage>
</organism>
<dbReference type="PANTHER" id="PTHR28204:SF1">
    <property type="entry name" value="MITOCHONDRIAL DISTRIBUTION AND MORPHOLOGY PROTEIN 12"/>
    <property type="match status" value="1"/>
</dbReference>
<proteinExistence type="inferred from homology"/>
<gene>
    <name evidence="9" type="primary">MDM12</name>
    <name evidence="12" type="ORF">WICANDRAFT_27920</name>
</gene>
<evidence type="ECO:0000256" key="4">
    <source>
        <dbReference type="ARBA" id="ARBA00022824"/>
    </source>
</evidence>